<evidence type="ECO:0000256" key="1">
    <source>
        <dbReference type="ARBA" id="ARBA00010613"/>
    </source>
</evidence>
<reference evidence="4 5" key="1">
    <citation type="submission" date="2015-10" db="EMBL/GenBank/DDBJ databases">
        <title>Metagenome-Assembled Genomes uncover a global brackish microbiome.</title>
        <authorList>
            <person name="Hugerth L.W."/>
            <person name="Larsson J."/>
            <person name="Alneberg J."/>
            <person name="Lindh M.V."/>
            <person name="Legrand C."/>
            <person name="Pinhassi J."/>
            <person name="Andersson A.F."/>
        </authorList>
    </citation>
    <scope>NUCLEOTIDE SEQUENCE [LARGE SCALE GENOMIC DNA]</scope>
    <source>
        <strain evidence="4">BACL26 MAG-121220-bin70</strain>
    </source>
</reference>
<protein>
    <recommendedName>
        <fullName evidence="3">CN hydrolase domain-containing protein</fullName>
    </recommendedName>
</protein>
<dbReference type="AlphaFoldDB" id="A0A0R2TW49"/>
<dbReference type="EMBL" id="LICA01000633">
    <property type="protein sequence ID" value="KRO91054.1"/>
    <property type="molecule type" value="Genomic_DNA"/>
</dbReference>
<dbReference type="SUPFAM" id="SSF56317">
    <property type="entry name" value="Carbon-nitrogen hydrolase"/>
    <property type="match status" value="1"/>
</dbReference>
<dbReference type="PROSITE" id="PS01227">
    <property type="entry name" value="UPF0012"/>
    <property type="match status" value="1"/>
</dbReference>
<proteinExistence type="inferred from homology"/>
<dbReference type="InterPro" id="IPR003010">
    <property type="entry name" value="C-N_Hydrolase"/>
</dbReference>
<feature type="domain" description="CN hydrolase" evidence="3">
    <location>
        <begin position="1"/>
        <end position="250"/>
    </location>
</feature>
<dbReference type="InterPro" id="IPR045254">
    <property type="entry name" value="Nit1/2_C-N_Hydrolase"/>
</dbReference>
<dbReference type="CDD" id="cd07572">
    <property type="entry name" value="nit"/>
    <property type="match status" value="1"/>
</dbReference>
<accession>A0A0R2TW49</accession>
<sequence length="268" mass="29607">MPADSAVKNLENAQSLLREAASRGADIAVLPENFAYYGQPNISALIKGEDDEKGLAGAFLRTQAQELGIWIVGGTIPVLGCVEPVDIDRPYARSFLLNPQGERKAYYDKIHLFDADISLSKGEHRQYRESDRYSAGNSICVVPTSFAKIGLTVCYDLRFPELYRKLADQGAEIITVPSAFTANTGQAHWEVLLRARAIENQLFIVGANLVDREHPKRGLWGGSAIVDPWGTILDSVIGNQAGIAIADINIDVIRQQRRNIPIRQHRKL</sequence>
<dbReference type="PANTHER" id="PTHR23088:SF27">
    <property type="entry name" value="DEAMINATED GLUTATHIONE AMIDASE"/>
    <property type="match status" value="1"/>
</dbReference>
<dbReference type="Proteomes" id="UP000051213">
    <property type="component" value="Unassembled WGS sequence"/>
</dbReference>
<dbReference type="InterPro" id="IPR001110">
    <property type="entry name" value="UPF0012_CS"/>
</dbReference>
<dbReference type="PROSITE" id="PS50263">
    <property type="entry name" value="CN_HYDROLASE"/>
    <property type="match status" value="1"/>
</dbReference>
<comment type="caution">
    <text evidence="4">The sequence shown here is derived from an EMBL/GenBank/DDBJ whole genome shotgun (WGS) entry which is preliminary data.</text>
</comment>
<dbReference type="GO" id="GO:0016811">
    <property type="term" value="F:hydrolase activity, acting on carbon-nitrogen (but not peptide) bonds, in linear amides"/>
    <property type="evidence" value="ECO:0007669"/>
    <property type="project" value="InterPro"/>
</dbReference>
<gene>
    <name evidence="4" type="ORF">ABS24_03570</name>
</gene>
<organism evidence="4 5">
    <name type="scientific">SAR92 bacterium BACL26 MAG-121220-bin70</name>
    <dbReference type="NCBI Taxonomy" id="1655626"/>
    <lineage>
        <taxon>Bacteria</taxon>
        <taxon>Pseudomonadati</taxon>
        <taxon>Pseudomonadota</taxon>
        <taxon>Gammaproteobacteria</taxon>
        <taxon>Cellvibrionales</taxon>
        <taxon>Porticoccaceae</taxon>
        <taxon>SAR92 clade</taxon>
    </lineage>
</organism>
<evidence type="ECO:0000313" key="5">
    <source>
        <dbReference type="Proteomes" id="UP000051213"/>
    </source>
</evidence>
<dbReference type="InterPro" id="IPR036526">
    <property type="entry name" value="C-N_Hydrolase_sf"/>
</dbReference>
<evidence type="ECO:0000313" key="4">
    <source>
        <dbReference type="EMBL" id="KRO91054.1"/>
    </source>
</evidence>
<dbReference type="PANTHER" id="PTHR23088">
    <property type="entry name" value="NITRILASE-RELATED"/>
    <property type="match status" value="1"/>
</dbReference>
<comment type="similarity">
    <text evidence="1">Belongs to the carbon-nitrogen hydrolase superfamily. NIT1/NIT2 family.</text>
</comment>
<keyword evidence="2" id="KW-0378">Hydrolase</keyword>
<evidence type="ECO:0000259" key="3">
    <source>
        <dbReference type="PROSITE" id="PS50263"/>
    </source>
</evidence>
<dbReference type="Pfam" id="PF00795">
    <property type="entry name" value="CN_hydrolase"/>
    <property type="match status" value="1"/>
</dbReference>
<name>A0A0R2TW49_9GAMM</name>
<dbReference type="Gene3D" id="3.60.110.10">
    <property type="entry name" value="Carbon-nitrogen hydrolase"/>
    <property type="match status" value="1"/>
</dbReference>
<evidence type="ECO:0000256" key="2">
    <source>
        <dbReference type="ARBA" id="ARBA00022801"/>
    </source>
</evidence>